<proteinExistence type="predicted"/>
<comment type="caution">
    <text evidence="1">The sequence shown here is derived from an EMBL/GenBank/DDBJ whole genome shotgun (WGS) entry which is preliminary data.</text>
</comment>
<protein>
    <submittedName>
        <fullName evidence="1">Uncharacterized protein</fullName>
    </submittedName>
</protein>
<dbReference type="Proteomes" id="UP000193411">
    <property type="component" value="Unassembled WGS sequence"/>
</dbReference>
<dbReference type="EMBL" id="MCFL01000025">
    <property type="protein sequence ID" value="ORZ34996.1"/>
    <property type="molecule type" value="Genomic_DNA"/>
</dbReference>
<name>A0A1Y2HKB9_9FUNG</name>
<accession>A0A1Y2HKB9</accession>
<gene>
    <name evidence="1" type="ORF">BCR44DRAFT_1139457</name>
</gene>
<keyword evidence="2" id="KW-1185">Reference proteome</keyword>
<reference evidence="1 2" key="1">
    <citation type="submission" date="2016-07" db="EMBL/GenBank/DDBJ databases">
        <title>Pervasive Adenine N6-methylation of Active Genes in Fungi.</title>
        <authorList>
            <consortium name="DOE Joint Genome Institute"/>
            <person name="Mondo S.J."/>
            <person name="Dannebaum R.O."/>
            <person name="Kuo R.C."/>
            <person name="Labutti K."/>
            <person name="Haridas S."/>
            <person name="Kuo A."/>
            <person name="Salamov A."/>
            <person name="Ahrendt S.R."/>
            <person name="Lipzen A."/>
            <person name="Sullivan W."/>
            <person name="Andreopoulos W.B."/>
            <person name="Clum A."/>
            <person name="Lindquist E."/>
            <person name="Daum C."/>
            <person name="Ramamoorthy G.K."/>
            <person name="Gryganskyi A."/>
            <person name="Culley D."/>
            <person name="Magnuson J.K."/>
            <person name="James T.Y."/>
            <person name="O'Malley M.A."/>
            <person name="Stajich J.E."/>
            <person name="Spatafora J.W."/>
            <person name="Visel A."/>
            <person name="Grigoriev I.V."/>
        </authorList>
    </citation>
    <scope>NUCLEOTIDE SEQUENCE [LARGE SCALE GENOMIC DNA]</scope>
    <source>
        <strain evidence="1 2">PL171</strain>
    </source>
</reference>
<sequence>MWSLTLHSLSRHSITHSLSLPLIPLVHRHNLHPAFSCHLLGASLLEISVSPLRHTLTADQTDALPAEHTLVSVRSEYRVNIYRIVVSHASAFTTSASSSTQPFAAAQLLDSIDLSHRCTRICASPFSATEVLMSTAAGMYLWRDSPSSSSKRLKLILSELDVLRFIDPVLAKQRQEELAKSTVERVKPAVHAALAILVVASTAPKSRLGPQCRPRTNGSRTGITRHMSLVAFAALHLCPHAHHRVPPRPPRATAQCHNRACLDRTHNIAGISTGTPLPTPVSIQHMACDARSDTLIIASGPQLVLIDAREPFA</sequence>
<evidence type="ECO:0000313" key="1">
    <source>
        <dbReference type="EMBL" id="ORZ34996.1"/>
    </source>
</evidence>
<evidence type="ECO:0000313" key="2">
    <source>
        <dbReference type="Proteomes" id="UP000193411"/>
    </source>
</evidence>
<organism evidence="1 2">
    <name type="scientific">Catenaria anguillulae PL171</name>
    <dbReference type="NCBI Taxonomy" id="765915"/>
    <lineage>
        <taxon>Eukaryota</taxon>
        <taxon>Fungi</taxon>
        <taxon>Fungi incertae sedis</taxon>
        <taxon>Blastocladiomycota</taxon>
        <taxon>Blastocladiomycetes</taxon>
        <taxon>Blastocladiales</taxon>
        <taxon>Catenariaceae</taxon>
        <taxon>Catenaria</taxon>
    </lineage>
</organism>
<dbReference type="AlphaFoldDB" id="A0A1Y2HKB9"/>